<evidence type="ECO:0000313" key="1">
    <source>
        <dbReference type="EMBL" id="TQJ03474.1"/>
    </source>
</evidence>
<keyword evidence="2" id="KW-1185">Reference proteome</keyword>
<organism evidence="1 2">
    <name type="scientific">Amycolatopsis cihanbeyliensis</name>
    <dbReference type="NCBI Taxonomy" id="1128664"/>
    <lineage>
        <taxon>Bacteria</taxon>
        <taxon>Bacillati</taxon>
        <taxon>Actinomycetota</taxon>
        <taxon>Actinomycetes</taxon>
        <taxon>Pseudonocardiales</taxon>
        <taxon>Pseudonocardiaceae</taxon>
        <taxon>Amycolatopsis</taxon>
    </lineage>
</organism>
<evidence type="ECO:0000313" key="2">
    <source>
        <dbReference type="Proteomes" id="UP000320876"/>
    </source>
</evidence>
<dbReference type="Proteomes" id="UP000320876">
    <property type="component" value="Unassembled WGS sequence"/>
</dbReference>
<dbReference type="InterPro" id="IPR046828">
    <property type="entry name" value="RepSA"/>
</dbReference>
<protein>
    <recommendedName>
        <fullName evidence="3">Replication initiation protein</fullName>
    </recommendedName>
</protein>
<dbReference type="EMBL" id="VFML01000001">
    <property type="protein sequence ID" value="TQJ03474.1"/>
    <property type="molecule type" value="Genomic_DNA"/>
</dbReference>
<evidence type="ECO:0008006" key="3">
    <source>
        <dbReference type="Google" id="ProtNLM"/>
    </source>
</evidence>
<proteinExistence type="predicted"/>
<comment type="caution">
    <text evidence="1">The sequence shown here is derived from an EMBL/GenBank/DDBJ whole genome shotgun (WGS) entry which is preliminary data.</text>
</comment>
<gene>
    <name evidence="1" type="ORF">FB471_3235</name>
</gene>
<name>A0A542DKB5_AMYCI</name>
<sequence length="474" mass="51584">MSVARDLTLKCQQEGHGGSVPSARSRLVGALSTEDERLSLLLRSGGYRSWRAKVEAVGGCAKPVRLAGSSVWETLEGRRVRTVEGSLFAACNNRRETRCPSCAQRYAADTFHLIRSGLTGGKGVAETVGQVPRLFVTLTAPSFGAVHNRPVTRTGKPRPCACGEFHHEHDTRLGSPLDPAGYDYVGAVLWQAHAPELWRRFTITLARHLACALGIRPSQLRDRLRVSYAKVAEYQRRGLVHFHAVVRVDGPTGPGSPAPAGATTELLDAVVRTAAASVSVDSPESATVGSRRLTWGEQIDCEPIAATDPDDPAQVVHDRQVAGYVAKYATKGTGHTSGSDVPIRSAEHIAELSVSEHARAMITTAWQLGGLPEFAGLRLRKWAHMLGFRGHFLTKSRRYSTTFTALRSARREHRFARDLADLGITDTAEVVVVNDWTMTGIGYHNDAERHLAEAIADTAIQRRKTQRTDLGEVA</sequence>
<reference evidence="1 2" key="1">
    <citation type="submission" date="2019-06" db="EMBL/GenBank/DDBJ databases">
        <title>Sequencing the genomes of 1000 actinobacteria strains.</title>
        <authorList>
            <person name="Klenk H.-P."/>
        </authorList>
    </citation>
    <scope>NUCLEOTIDE SEQUENCE [LARGE SCALE GENOMIC DNA]</scope>
    <source>
        <strain evidence="1 2">DSM 45679</strain>
    </source>
</reference>
<dbReference type="AlphaFoldDB" id="A0A542DKB5"/>
<dbReference type="Pfam" id="PF20199">
    <property type="entry name" value="RepSA"/>
    <property type="match status" value="1"/>
</dbReference>
<accession>A0A542DKB5</accession>